<keyword evidence="2" id="KW-0472">Membrane</keyword>
<feature type="region of interest" description="Disordered" evidence="1">
    <location>
        <begin position="1"/>
        <end position="50"/>
    </location>
</feature>
<evidence type="ECO:0000256" key="1">
    <source>
        <dbReference type="SAM" id="MobiDB-lite"/>
    </source>
</evidence>
<keyword evidence="4" id="KW-1185">Reference proteome</keyword>
<dbReference type="Proteomes" id="UP000612808">
    <property type="component" value="Unassembled WGS sequence"/>
</dbReference>
<comment type="caution">
    <text evidence="3">The sequence shown here is derived from an EMBL/GenBank/DDBJ whole genome shotgun (WGS) entry which is preliminary data.</text>
</comment>
<organism evidence="3 4">
    <name type="scientific">Actinocatenispora rupis</name>
    <dbReference type="NCBI Taxonomy" id="519421"/>
    <lineage>
        <taxon>Bacteria</taxon>
        <taxon>Bacillati</taxon>
        <taxon>Actinomycetota</taxon>
        <taxon>Actinomycetes</taxon>
        <taxon>Micromonosporales</taxon>
        <taxon>Micromonosporaceae</taxon>
        <taxon>Actinocatenispora</taxon>
    </lineage>
</organism>
<dbReference type="Pfam" id="PF11755">
    <property type="entry name" value="DUF3311"/>
    <property type="match status" value="1"/>
</dbReference>
<keyword evidence="2" id="KW-1133">Transmembrane helix</keyword>
<dbReference type="EMBL" id="BOMB01000012">
    <property type="protein sequence ID" value="GID11231.1"/>
    <property type="molecule type" value="Genomic_DNA"/>
</dbReference>
<evidence type="ECO:0000313" key="4">
    <source>
        <dbReference type="Proteomes" id="UP000612808"/>
    </source>
</evidence>
<name>A0A8J3IWF0_9ACTN</name>
<keyword evidence="2" id="KW-0812">Transmembrane</keyword>
<protein>
    <recommendedName>
        <fullName evidence="5">DUF3311 domain-containing protein</fullName>
    </recommendedName>
</protein>
<evidence type="ECO:0008006" key="5">
    <source>
        <dbReference type="Google" id="ProtNLM"/>
    </source>
</evidence>
<gene>
    <name evidence="3" type="ORF">Aru02nite_21200</name>
</gene>
<accession>A0A8J3IWF0</accession>
<feature type="compositionally biased region" description="Basic and acidic residues" evidence="1">
    <location>
        <begin position="1"/>
        <end position="16"/>
    </location>
</feature>
<reference evidence="3" key="1">
    <citation type="submission" date="2021-01" db="EMBL/GenBank/DDBJ databases">
        <title>Whole genome shotgun sequence of Actinocatenispora rupis NBRC 107355.</title>
        <authorList>
            <person name="Komaki H."/>
            <person name="Tamura T."/>
        </authorList>
    </citation>
    <scope>NUCLEOTIDE SEQUENCE</scope>
    <source>
        <strain evidence="3">NBRC 107355</strain>
    </source>
</reference>
<evidence type="ECO:0000313" key="3">
    <source>
        <dbReference type="EMBL" id="GID11231.1"/>
    </source>
</evidence>
<sequence length="109" mass="12175">MRPTRRDGHPDRRAGTPEEEAVPVTGPDPGGAHDAAGNDTEGGRPRRTDRSPWNWLLVIPVVVPLLTPLYNYAKPTFIGIPLFYWLQMLFIVLGVGATTLVYQVAKRRR</sequence>
<dbReference type="AlphaFoldDB" id="A0A8J3IWF0"/>
<evidence type="ECO:0000256" key="2">
    <source>
        <dbReference type="SAM" id="Phobius"/>
    </source>
</evidence>
<feature type="transmembrane region" description="Helical" evidence="2">
    <location>
        <begin position="82"/>
        <end position="105"/>
    </location>
</feature>
<feature type="compositionally biased region" description="Basic and acidic residues" evidence="1">
    <location>
        <begin position="41"/>
        <end position="50"/>
    </location>
</feature>
<feature type="transmembrane region" description="Helical" evidence="2">
    <location>
        <begin position="53"/>
        <end position="70"/>
    </location>
</feature>
<proteinExistence type="predicted"/>
<dbReference type="InterPro" id="IPR021741">
    <property type="entry name" value="DUF3311"/>
</dbReference>